<proteinExistence type="predicted"/>
<keyword evidence="2" id="KW-1185">Reference proteome</keyword>
<reference evidence="2" key="2">
    <citation type="submission" date="2015-01" db="EMBL/GenBank/DDBJ databases">
        <title>Evolutionary Origins and Diversification of the Mycorrhizal Mutualists.</title>
        <authorList>
            <consortium name="DOE Joint Genome Institute"/>
            <consortium name="Mycorrhizal Genomics Consortium"/>
            <person name="Kohler A."/>
            <person name="Kuo A."/>
            <person name="Nagy L.G."/>
            <person name="Floudas D."/>
            <person name="Copeland A."/>
            <person name="Barry K.W."/>
            <person name="Cichocki N."/>
            <person name="Veneault-Fourrey C."/>
            <person name="LaButti K."/>
            <person name="Lindquist E.A."/>
            <person name="Lipzen A."/>
            <person name="Lundell T."/>
            <person name="Morin E."/>
            <person name="Murat C."/>
            <person name="Riley R."/>
            <person name="Ohm R."/>
            <person name="Sun H."/>
            <person name="Tunlid A."/>
            <person name="Henrissat B."/>
            <person name="Grigoriev I.V."/>
            <person name="Hibbett D.S."/>
            <person name="Martin F."/>
        </authorList>
    </citation>
    <scope>NUCLEOTIDE SEQUENCE [LARGE SCALE GENOMIC DNA]</scope>
    <source>
        <strain evidence="2">MUT 4182</strain>
    </source>
</reference>
<name>A0A0C3QF29_9AGAM</name>
<accession>A0A0C3QF29</accession>
<organism evidence="1 2">
    <name type="scientific">Tulasnella calospora MUT 4182</name>
    <dbReference type="NCBI Taxonomy" id="1051891"/>
    <lineage>
        <taxon>Eukaryota</taxon>
        <taxon>Fungi</taxon>
        <taxon>Dikarya</taxon>
        <taxon>Basidiomycota</taxon>
        <taxon>Agaricomycotina</taxon>
        <taxon>Agaricomycetes</taxon>
        <taxon>Cantharellales</taxon>
        <taxon>Tulasnellaceae</taxon>
        <taxon>Tulasnella</taxon>
    </lineage>
</organism>
<reference evidence="1 2" key="1">
    <citation type="submission" date="2014-04" db="EMBL/GenBank/DDBJ databases">
        <authorList>
            <consortium name="DOE Joint Genome Institute"/>
            <person name="Kuo A."/>
            <person name="Girlanda M."/>
            <person name="Perotto S."/>
            <person name="Kohler A."/>
            <person name="Nagy L.G."/>
            <person name="Floudas D."/>
            <person name="Copeland A."/>
            <person name="Barry K.W."/>
            <person name="Cichocki N."/>
            <person name="Veneault-Fourrey C."/>
            <person name="LaButti K."/>
            <person name="Lindquist E.A."/>
            <person name="Lipzen A."/>
            <person name="Lundell T."/>
            <person name="Morin E."/>
            <person name="Murat C."/>
            <person name="Sun H."/>
            <person name="Tunlid A."/>
            <person name="Henrissat B."/>
            <person name="Grigoriev I.V."/>
            <person name="Hibbett D.S."/>
            <person name="Martin F."/>
            <person name="Nordberg H.P."/>
            <person name="Cantor M.N."/>
            <person name="Hua S.X."/>
        </authorList>
    </citation>
    <scope>NUCLEOTIDE SEQUENCE [LARGE SCALE GENOMIC DNA]</scope>
    <source>
        <strain evidence="1 2">MUT 4182</strain>
    </source>
</reference>
<sequence>MAFVVDGSRSASNREVSVAVFADRFEGWRNYRFSLSSKIAVASQIQWLQRTANVHYDATVIQRFRSYHHNSTQPQLPSSLALWLNIRVSVQIRAYYLHSHPFFPAAVFV</sequence>
<gene>
    <name evidence="1" type="ORF">M407DRAFT_26822</name>
</gene>
<evidence type="ECO:0000313" key="2">
    <source>
        <dbReference type="Proteomes" id="UP000054248"/>
    </source>
</evidence>
<dbReference type="EMBL" id="KN823077">
    <property type="protein sequence ID" value="KIO23769.1"/>
    <property type="molecule type" value="Genomic_DNA"/>
</dbReference>
<protein>
    <submittedName>
        <fullName evidence="1">Uncharacterized protein</fullName>
    </submittedName>
</protein>
<dbReference type="AlphaFoldDB" id="A0A0C3QF29"/>
<dbReference type="HOGENOM" id="CLU_2185878_0_0_1"/>
<dbReference type="Proteomes" id="UP000054248">
    <property type="component" value="Unassembled WGS sequence"/>
</dbReference>
<evidence type="ECO:0000313" key="1">
    <source>
        <dbReference type="EMBL" id="KIO23769.1"/>
    </source>
</evidence>